<organism evidence="2 3">
    <name type="scientific">Virgisporangium aliadipatigenens</name>
    <dbReference type="NCBI Taxonomy" id="741659"/>
    <lineage>
        <taxon>Bacteria</taxon>
        <taxon>Bacillati</taxon>
        <taxon>Actinomycetota</taxon>
        <taxon>Actinomycetes</taxon>
        <taxon>Micromonosporales</taxon>
        <taxon>Micromonosporaceae</taxon>
        <taxon>Virgisporangium</taxon>
    </lineage>
</organism>
<evidence type="ECO:0000313" key="3">
    <source>
        <dbReference type="Proteomes" id="UP000619260"/>
    </source>
</evidence>
<dbReference type="AlphaFoldDB" id="A0A8J4DUG7"/>
<feature type="compositionally biased region" description="Basic and acidic residues" evidence="1">
    <location>
        <begin position="86"/>
        <end position="96"/>
    </location>
</feature>
<protein>
    <submittedName>
        <fullName evidence="2">Uncharacterized protein</fullName>
    </submittedName>
</protein>
<reference evidence="2" key="1">
    <citation type="submission" date="2021-01" db="EMBL/GenBank/DDBJ databases">
        <title>Whole genome shotgun sequence of Virgisporangium aliadipatigenens NBRC 105644.</title>
        <authorList>
            <person name="Komaki H."/>
            <person name="Tamura T."/>
        </authorList>
    </citation>
    <scope>NUCLEOTIDE SEQUENCE</scope>
    <source>
        <strain evidence="2">NBRC 105644</strain>
    </source>
</reference>
<gene>
    <name evidence="2" type="ORF">Val02_72220</name>
</gene>
<evidence type="ECO:0000313" key="2">
    <source>
        <dbReference type="EMBL" id="GIJ50336.1"/>
    </source>
</evidence>
<dbReference type="RefSeq" id="WP_203903779.1">
    <property type="nucleotide sequence ID" value="NZ_BOPF01000035.1"/>
</dbReference>
<sequence length="110" mass="12666">MTVDDVPARRVWRRQEGPATPDEPAAPKRCGGDLDETPEQERQRELRRRRERERLFAGEPPQKAAGGQRRPAARRPEPDDEDDVEAADRARNDRYAVRLLRQEQSAWGAP</sequence>
<accession>A0A8J4DUG7</accession>
<dbReference type="Proteomes" id="UP000619260">
    <property type="component" value="Unassembled WGS sequence"/>
</dbReference>
<feature type="region of interest" description="Disordered" evidence="1">
    <location>
        <begin position="1"/>
        <end position="110"/>
    </location>
</feature>
<dbReference type="EMBL" id="BOPF01000035">
    <property type="protein sequence ID" value="GIJ50336.1"/>
    <property type="molecule type" value="Genomic_DNA"/>
</dbReference>
<comment type="caution">
    <text evidence="2">The sequence shown here is derived from an EMBL/GenBank/DDBJ whole genome shotgun (WGS) entry which is preliminary data.</text>
</comment>
<evidence type="ECO:0000256" key="1">
    <source>
        <dbReference type="SAM" id="MobiDB-lite"/>
    </source>
</evidence>
<keyword evidence="3" id="KW-1185">Reference proteome</keyword>
<proteinExistence type="predicted"/>
<name>A0A8J4DUG7_9ACTN</name>